<evidence type="ECO:0000256" key="9">
    <source>
        <dbReference type="ARBA" id="ARBA00023180"/>
    </source>
</evidence>
<reference evidence="12 13" key="1">
    <citation type="submission" date="2024-02" db="EMBL/GenBank/DDBJ databases">
        <title>Chromosome-scale genome assembly of the rough periwinkle Littorina saxatilis.</title>
        <authorList>
            <person name="De Jode A."/>
            <person name="Faria R."/>
            <person name="Formenti G."/>
            <person name="Sims Y."/>
            <person name="Smith T.P."/>
            <person name="Tracey A."/>
            <person name="Wood J.M.D."/>
            <person name="Zagrodzka Z.B."/>
            <person name="Johannesson K."/>
            <person name="Butlin R.K."/>
            <person name="Leder E.H."/>
        </authorList>
    </citation>
    <scope>NUCLEOTIDE SEQUENCE [LARGE SCALE GENOMIC DNA]</scope>
    <source>
        <strain evidence="12">Snail1</strain>
        <tissue evidence="12">Muscle</tissue>
    </source>
</reference>
<gene>
    <name evidence="12" type="ORF">V1264_023559</name>
</gene>
<dbReference type="GO" id="GO:0016020">
    <property type="term" value="C:membrane"/>
    <property type="evidence" value="ECO:0007669"/>
    <property type="project" value="UniProtKB-SubCell"/>
</dbReference>
<keyword evidence="4" id="KW-0808">Transferase</keyword>
<keyword evidence="5" id="KW-0812">Transmembrane</keyword>
<protein>
    <recommendedName>
        <fullName evidence="14">Beta-1,3-galactosyl-O-glycosyl-glycoprotein beta-1,6-N-acetylglucosaminyltransferase</fullName>
    </recommendedName>
</protein>
<keyword evidence="11" id="KW-0175">Coiled coil</keyword>
<comment type="similarity">
    <text evidence="10">Belongs to the glycosyltransferase 14 family.</text>
</comment>
<evidence type="ECO:0000256" key="5">
    <source>
        <dbReference type="ARBA" id="ARBA00022692"/>
    </source>
</evidence>
<keyword evidence="8" id="KW-0472">Membrane</keyword>
<dbReference type="AlphaFoldDB" id="A0AAN9B843"/>
<dbReference type="EMBL" id="JBAMIC010000011">
    <property type="protein sequence ID" value="KAK7100642.1"/>
    <property type="molecule type" value="Genomic_DNA"/>
</dbReference>
<evidence type="ECO:0000256" key="8">
    <source>
        <dbReference type="ARBA" id="ARBA00023136"/>
    </source>
</evidence>
<dbReference type="PANTHER" id="PTHR19297">
    <property type="entry name" value="GLYCOSYLTRANSFERASE 14 FAMILY MEMBER"/>
    <property type="match status" value="1"/>
</dbReference>
<dbReference type="Pfam" id="PF02485">
    <property type="entry name" value="Branch"/>
    <property type="match status" value="1"/>
</dbReference>
<feature type="coiled-coil region" evidence="11">
    <location>
        <begin position="50"/>
        <end position="77"/>
    </location>
</feature>
<keyword evidence="6" id="KW-0735">Signal-anchor</keyword>
<dbReference type="PANTHER" id="PTHR19297:SF185">
    <property type="entry name" value="BETA-1,3-GALACTOSYL-O-GLYCOSYL-GLYCOPROTEIN BETA-1,6-N-ACETYLGLUCOSAMINYLTRANSFERASE 3"/>
    <property type="match status" value="1"/>
</dbReference>
<evidence type="ECO:0000256" key="4">
    <source>
        <dbReference type="ARBA" id="ARBA00022679"/>
    </source>
</evidence>
<keyword evidence="3" id="KW-0328">Glycosyltransferase</keyword>
<keyword evidence="7" id="KW-1133">Transmembrane helix</keyword>
<organism evidence="12 13">
    <name type="scientific">Littorina saxatilis</name>
    <dbReference type="NCBI Taxonomy" id="31220"/>
    <lineage>
        <taxon>Eukaryota</taxon>
        <taxon>Metazoa</taxon>
        <taxon>Spiralia</taxon>
        <taxon>Lophotrochozoa</taxon>
        <taxon>Mollusca</taxon>
        <taxon>Gastropoda</taxon>
        <taxon>Caenogastropoda</taxon>
        <taxon>Littorinimorpha</taxon>
        <taxon>Littorinoidea</taxon>
        <taxon>Littorinidae</taxon>
        <taxon>Littorina</taxon>
    </lineage>
</organism>
<dbReference type="Proteomes" id="UP001374579">
    <property type="component" value="Unassembled WGS sequence"/>
</dbReference>
<evidence type="ECO:0000313" key="13">
    <source>
        <dbReference type="Proteomes" id="UP001374579"/>
    </source>
</evidence>
<evidence type="ECO:0000256" key="3">
    <source>
        <dbReference type="ARBA" id="ARBA00022676"/>
    </source>
</evidence>
<evidence type="ECO:0000256" key="7">
    <source>
        <dbReference type="ARBA" id="ARBA00022989"/>
    </source>
</evidence>
<dbReference type="InterPro" id="IPR003406">
    <property type="entry name" value="Glyco_trans_14"/>
</dbReference>
<comment type="subcellular location">
    <subcellularLocation>
        <location evidence="1">Membrane</location>
        <topology evidence="1">Single-pass type II membrane protein</topology>
    </subcellularLocation>
</comment>
<evidence type="ECO:0000256" key="10">
    <source>
        <dbReference type="ARBA" id="ARBA00038150"/>
    </source>
</evidence>
<evidence type="ECO:0000313" key="12">
    <source>
        <dbReference type="EMBL" id="KAK7100642.1"/>
    </source>
</evidence>
<dbReference type="GO" id="GO:0008375">
    <property type="term" value="F:acetylglucosaminyltransferase activity"/>
    <property type="evidence" value="ECO:0007669"/>
    <property type="project" value="TreeGrafter"/>
</dbReference>
<keyword evidence="13" id="KW-1185">Reference proteome</keyword>
<evidence type="ECO:0000256" key="6">
    <source>
        <dbReference type="ARBA" id="ARBA00022968"/>
    </source>
</evidence>
<evidence type="ECO:0000256" key="11">
    <source>
        <dbReference type="SAM" id="Coils"/>
    </source>
</evidence>
<evidence type="ECO:0008006" key="14">
    <source>
        <dbReference type="Google" id="ProtNLM"/>
    </source>
</evidence>
<comment type="caution">
    <text evidence="12">The sequence shown here is derived from an EMBL/GenBank/DDBJ whole genome shotgun (WGS) entry which is preliminary data.</text>
</comment>
<name>A0AAN9B843_9CAEN</name>
<evidence type="ECO:0000256" key="2">
    <source>
        <dbReference type="ARBA" id="ARBA00004922"/>
    </source>
</evidence>
<comment type="pathway">
    <text evidence="2">Protein modification; protein glycosylation.</text>
</comment>
<evidence type="ECO:0000256" key="1">
    <source>
        <dbReference type="ARBA" id="ARBA00004606"/>
    </source>
</evidence>
<sequence length="418" mass="48262">MWSYVYRGVLDTLSGWRSTGDTTTQPQTNKTEIERYLSERAVHVEAVDCKAVIEGDKEQLEKAYKVEREQAKSIENDTSITLAARTCSSFVQRYGFINDSLTDMEETFPIAFSILTYKDAAQVVFLLRAIYRPQNSYCIHVDKKSRSSFRDAIRAVTDCLPGVFMTSRSIDVRWGAFTVLEPEIVCMQDLWNHSKTWRYFINLTGQEFPLKTNYELVKILKAFNGANDVHGFDPNSAFQGRWRRRLPAPHNLTVYAGGVQVTLSRGFVDFILHNRTAQDFLNWTRRIGHPDESFFNTLNYNPQLRVPGGFKGSLKEKNAQRLIPFLSRRKNWVKTSGVPCPGRKVVRQLCIFSALDIPFLSKQPHLFANKFYQDYSRVALGCLAEDIFNRTRDETLGRRDFNVSYYENIPKIKDKLTF</sequence>
<accession>A0AAN9B843</accession>
<keyword evidence="9" id="KW-0325">Glycoprotein</keyword>
<proteinExistence type="inferred from homology"/>